<comment type="similarity">
    <text evidence="1 2">Belongs to the UPF0225 family.</text>
</comment>
<dbReference type="PANTHER" id="PTHR33747:SF1">
    <property type="entry name" value="ADENYLATE CYCLASE-ASSOCIATED CAP C-TERMINAL DOMAIN-CONTAINING PROTEIN"/>
    <property type="match status" value="1"/>
</dbReference>
<dbReference type="InterPro" id="IPR032710">
    <property type="entry name" value="NTF2-like_dom_sf"/>
</dbReference>
<dbReference type="HAMAP" id="MF_00612">
    <property type="entry name" value="UPF0225"/>
    <property type="match status" value="1"/>
</dbReference>
<dbReference type="RefSeq" id="WP_144653315.1">
    <property type="nucleotide sequence ID" value="NZ_VNFK01000031.1"/>
</dbReference>
<dbReference type="InterPro" id="IPR004027">
    <property type="entry name" value="SEC_C_motif"/>
</dbReference>
<protein>
    <recommendedName>
        <fullName evidence="2">UPF0225 protein FQP90_22565</fullName>
    </recommendedName>
</protein>
<evidence type="ECO:0000313" key="5">
    <source>
        <dbReference type="Proteomes" id="UP000316500"/>
    </source>
</evidence>
<dbReference type="OrthoDB" id="21421at2"/>
<dbReference type="Gene3D" id="3.10.450.50">
    <property type="match status" value="1"/>
</dbReference>
<dbReference type="Pfam" id="PF02810">
    <property type="entry name" value="SEC-C"/>
    <property type="match status" value="1"/>
</dbReference>
<dbReference type="InterPro" id="IPR023006">
    <property type="entry name" value="YchJ-like"/>
</dbReference>
<evidence type="ECO:0000313" key="4">
    <source>
        <dbReference type="EMBL" id="TVU57966.1"/>
    </source>
</evidence>
<comment type="caution">
    <text evidence="4">The sequence shown here is derived from an EMBL/GenBank/DDBJ whole genome shotgun (WGS) entry which is preliminary data.</text>
</comment>
<organism evidence="4 5">
    <name type="scientific">Paenarthrobacter nitroguajacolicus</name>
    <name type="common">Arthrobacter nitroguajacolicus</name>
    <dbReference type="NCBI Taxonomy" id="211146"/>
    <lineage>
        <taxon>Bacteria</taxon>
        <taxon>Bacillati</taxon>
        <taxon>Actinomycetota</taxon>
        <taxon>Actinomycetes</taxon>
        <taxon>Micrococcales</taxon>
        <taxon>Micrococcaceae</taxon>
        <taxon>Paenarthrobacter</taxon>
    </lineage>
</organism>
<gene>
    <name evidence="4" type="ORF">FQP90_22565</name>
</gene>
<dbReference type="Pfam" id="PF17775">
    <property type="entry name" value="YchJ_M-like"/>
    <property type="match status" value="1"/>
</dbReference>
<dbReference type="AlphaFoldDB" id="A0A558GM96"/>
<dbReference type="Proteomes" id="UP000316500">
    <property type="component" value="Unassembled WGS sequence"/>
</dbReference>
<dbReference type="SUPFAM" id="SSF54427">
    <property type="entry name" value="NTF2-like"/>
    <property type="match status" value="1"/>
</dbReference>
<proteinExistence type="inferred from homology"/>
<evidence type="ECO:0000256" key="1">
    <source>
        <dbReference type="ARBA" id="ARBA00010839"/>
    </source>
</evidence>
<dbReference type="InterPro" id="IPR048469">
    <property type="entry name" value="YchJ-like_M"/>
</dbReference>
<dbReference type="PANTHER" id="PTHR33747">
    <property type="entry name" value="UPF0225 PROTEIN SCO1677"/>
    <property type="match status" value="1"/>
</dbReference>
<name>A0A558GM96_PAENT</name>
<sequence length="151" mass="17305">MGKYVAQLSFTASDWDVVTPDLARLRNGACPCLSGEQYDDCCARFHRGEADAPTAEQLMRSRYSAFVVLEPNYLLRTWHASTRPDSMELHPDMQWRRLDIVSTADGGPLDTSGTVEFAAHYRLDGERGVQRELSRFVREDKHWYYVDGDVR</sequence>
<evidence type="ECO:0000259" key="3">
    <source>
        <dbReference type="Pfam" id="PF17775"/>
    </source>
</evidence>
<accession>A0A558GM96</accession>
<evidence type="ECO:0000256" key="2">
    <source>
        <dbReference type="HAMAP-Rule" id="MF_00612"/>
    </source>
</evidence>
<feature type="domain" description="YchJ-like middle NTF2-like" evidence="3">
    <location>
        <begin position="54"/>
        <end position="148"/>
    </location>
</feature>
<reference evidence="4 5" key="1">
    <citation type="submission" date="2019-07" db="EMBL/GenBank/DDBJ databases">
        <title>Diversity of Bacteria from Kongsfjorden, Arctic.</title>
        <authorList>
            <person name="Yu Y."/>
        </authorList>
    </citation>
    <scope>NUCLEOTIDE SEQUENCE [LARGE SCALE GENOMIC DNA]</scope>
    <source>
        <strain evidence="4 5">SM1928</strain>
    </source>
</reference>
<dbReference type="EMBL" id="VNFK01000031">
    <property type="protein sequence ID" value="TVU57966.1"/>
    <property type="molecule type" value="Genomic_DNA"/>
</dbReference>